<name>X1QNN0_9ZZZZ</name>
<comment type="caution">
    <text evidence="2">The sequence shown here is derived from an EMBL/GenBank/DDBJ whole genome shotgun (WGS) entry which is preliminary data.</text>
</comment>
<sequence>AHNNGFQIGIHAIGDKGNRIAMDLYKKLLTEFPRDDHRHRIEHASMLTKDVIKDMATYGVIASCQPPFINSEYTWLVKRLGEERCKYTYPMKSIVDAGVVLASGSDCPIEDPSPILGLHALVTRNGFIPEESLSMEEALKTYTINAAYAAFEENVKGSIEVGKLADFVILDKNPLEVPKDEIKEIRVLETIIRGRSVFKKE</sequence>
<dbReference type="PANTHER" id="PTHR22642">
    <property type="entry name" value="IMIDAZOLONEPROPIONASE"/>
    <property type="match status" value="1"/>
</dbReference>
<accession>X1QNN0</accession>
<evidence type="ECO:0000259" key="1">
    <source>
        <dbReference type="Pfam" id="PF07969"/>
    </source>
</evidence>
<dbReference type="GO" id="GO:0016810">
    <property type="term" value="F:hydrolase activity, acting on carbon-nitrogen (but not peptide) bonds"/>
    <property type="evidence" value="ECO:0007669"/>
    <property type="project" value="InterPro"/>
</dbReference>
<dbReference type="Gene3D" id="3.20.20.140">
    <property type="entry name" value="Metal-dependent hydrolases"/>
    <property type="match status" value="1"/>
</dbReference>
<reference evidence="2" key="1">
    <citation type="journal article" date="2014" name="Front. Microbiol.">
        <title>High frequency of phylogenetically diverse reductive dehalogenase-homologous genes in deep subseafloor sedimentary metagenomes.</title>
        <authorList>
            <person name="Kawai M."/>
            <person name="Futagami T."/>
            <person name="Toyoda A."/>
            <person name="Takaki Y."/>
            <person name="Nishi S."/>
            <person name="Hori S."/>
            <person name="Arai W."/>
            <person name="Tsubouchi T."/>
            <person name="Morono Y."/>
            <person name="Uchiyama I."/>
            <person name="Ito T."/>
            <person name="Fujiyama A."/>
            <person name="Inagaki F."/>
            <person name="Takami H."/>
        </authorList>
    </citation>
    <scope>NUCLEOTIDE SEQUENCE</scope>
    <source>
        <strain evidence="2">Expedition CK06-06</strain>
    </source>
</reference>
<dbReference type="InterPro" id="IPR011059">
    <property type="entry name" value="Metal-dep_hydrolase_composite"/>
</dbReference>
<dbReference type="SUPFAM" id="SSF51338">
    <property type="entry name" value="Composite domain of metallo-dependent hydrolases"/>
    <property type="match status" value="1"/>
</dbReference>
<dbReference type="InterPro" id="IPR032466">
    <property type="entry name" value="Metal_Hydrolase"/>
</dbReference>
<protein>
    <recommendedName>
        <fullName evidence="1">Amidohydrolase 3 domain-containing protein</fullName>
    </recommendedName>
</protein>
<dbReference type="SUPFAM" id="SSF51556">
    <property type="entry name" value="Metallo-dependent hydrolases"/>
    <property type="match status" value="1"/>
</dbReference>
<evidence type="ECO:0000313" key="2">
    <source>
        <dbReference type="EMBL" id="GAI70142.1"/>
    </source>
</evidence>
<dbReference type="PANTHER" id="PTHR22642:SF2">
    <property type="entry name" value="PROTEIN LONG AFTER FAR-RED 3"/>
    <property type="match status" value="1"/>
</dbReference>
<feature type="domain" description="Amidohydrolase 3" evidence="1">
    <location>
        <begin position="1"/>
        <end position="198"/>
    </location>
</feature>
<dbReference type="Pfam" id="PF07969">
    <property type="entry name" value="Amidohydro_3"/>
    <property type="match status" value="1"/>
</dbReference>
<organism evidence="2">
    <name type="scientific">marine sediment metagenome</name>
    <dbReference type="NCBI Taxonomy" id="412755"/>
    <lineage>
        <taxon>unclassified sequences</taxon>
        <taxon>metagenomes</taxon>
        <taxon>ecological metagenomes</taxon>
    </lineage>
</organism>
<proteinExistence type="predicted"/>
<dbReference type="Gene3D" id="2.30.40.10">
    <property type="entry name" value="Urease, subunit C, domain 1"/>
    <property type="match status" value="1"/>
</dbReference>
<dbReference type="EMBL" id="BARW01000837">
    <property type="protein sequence ID" value="GAI70142.1"/>
    <property type="molecule type" value="Genomic_DNA"/>
</dbReference>
<dbReference type="AlphaFoldDB" id="X1QNN0"/>
<feature type="non-terminal residue" evidence="2">
    <location>
        <position position="1"/>
    </location>
</feature>
<gene>
    <name evidence="2" type="ORF">S12H4_03094</name>
</gene>
<dbReference type="InterPro" id="IPR013108">
    <property type="entry name" value="Amidohydro_3"/>
</dbReference>